<proteinExistence type="predicted"/>
<dbReference type="Gene3D" id="2.40.50.1020">
    <property type="entry name" value="LytTr DNA-binding domain"/>
    <property type="match status" value="1"/>
</dbReference>
<keyword evidence="7" id="KW-1185">Reference proteome</keyword>
<dbReference type="PANTHER" id="PTHR37299">
    <property type="entry name" value="TRANSCRIPTIONAL REGULATOR-RELATED"/>
    <property type="match status" value="1"/>
</dbReference>
<evidence type="ECO:0000313" key="6">
    <source>
        <dbReference type="EMBL" id="GLB46301.1"/>
    </source>
</evidence>
<keyword evidence="2" id="KW-0805">Transcription regulation</keyword>
<feature type="domain" description="HTH LytTR-type" evidence="5">
    <location>
        <begin position="47"/>
        <end position="150"/>
    </location>
</feature>
<evidence type="ECO:0000256" key="1">
    <source>
        <dbReference type="ARBA" id="ARBA00022490"/>
    </source>
</evidence>
<dbReference type="Pfam" id="PF04397">
    <property type="entry name" value="LytTR"/>
    <property type="match status" value="1"/>
</dbReference>
<dbReference type="PANTHER" id="PTHR37299:SF2">
    <property type="entry name" value="HTH LYTTR-TYPE DOMAIN-CONTAINING PROTEIN"/>
    <property type="match status" value="1"/>
</dbReference>
<evidence type="ECO:0000256" key="2">
    <source>
        <dbReference type="ARBA" id="ARBA00023015"/>
    </source>
</evidence>
<dbReference type="SMART" id="SM00850">
    <property type="entry name" value="LytTR"/>
    <property type="match status" value="1"/>
</dbReference>
<organism evidence="6 7">
    <name type="scientific">Philodulcilactobacillus myokoensis</name>
    <dbReference type="NCBI Taxonomy" id="2929573"/>
    <lineage>
        <taxon>Bacteria</taxon>
        <taxon>Bacillati</taxon>
        <taxon>Bacillota</taxon>
        <taxon>Bacilli</taxon>
        <taxon>Lactobacillales</taxon>
        <taxon>Lactobacillaceae</taxon>
        <taxon>Philodulcilactobacillus</taxon>
    </lineage>
</organism>
<dbReference type="GO" id="GO:0000156">
    <property type="term" value="F:phosphorelay response regulator activity"/>
    <property type="evidence" value="ECO:0007669"/>
    <property type="project" value="InterPro"/>
</dbReference>
<keyword evidence="1" id="KW-0963">Cytoplasm</keyword>
<evidence type="ECO:0000256" key="3">
    <source>
        <dbReference type="ARBA" id="ARBA00023125"/>
    </source>
</evidence>
<evidence type="ECO:0000259" key="5">
    <source>
        <dbReference type="PROSITE" id="PS50930"/>
    </source>
</evidence>
<evidence type="ECO:0000256" key="4">
    <source>
        <dbReference type="ARBA" id="ARBA00023163"/>
    </source>
</evidence>
<name>A0A9W6B013_9LACO</name>
<evidence type="ECO:0000313" key="7">
    <source>
        <dbReference type="Proteomes" id="UP001144204"/>
    </source>
</evidence>
<dbReference type="InterPro" id="IPR046947">
    <property type="entry name" value="LytR-like"/>
</dbReference>
<keyword evidence="4" id="KW-0804">Transcription</keyword>
<dbReference type="AlphaFoldDB" id="A0A9W6B013"/>
<comment type="caution">
    <text evidence="6">The sequence shown here is derived from an EMBL/GenBank/DDBJ whole genome shotgun (WGS) entry which is preliminary data.</text>
</comment>
<dbReference type="GO" id="GO:0003677">
    <property type="term" value="F:DNA binding"/>
    <property type="evidence" value="ECO:0007669"/>
    <property type="project" value="UniProtKB-KW"/>
</dbReference>
<reference evidence="6" key="1">
    <citation type="submission" date="2022-07" db="EMBL/GenBank/DDBJ databases">
        <authorList>
            <person name="Kouya T."/>
            <person name="Ishiyama Y."/>
        </authorList>
    </citation>
    <scope>NUCLEOTIDE SEQUENCE</scope>
    <source>
        <strain evidence="6">WR16-4</strain>
    </source>
</reference>
<accession>A0A9W6B013</accession>
<gene>
    <name evidence="6" type="ORF">WR164_02800</name>
</gene>
<dbReference type="PROSITE" id="PS50930">
    <property type="entry name" value="HTH_LYTTR"/>
    <property type="match status" value="1"/>
</dbReference>
<dbReference type="Proteomes" id="UP001144204">
    <property type="component" value="Unassembled WGS sequence"/>
</dbReference>
<dbReference type="InterPro" id="IPR007492">
    <property type="entry name" value="LytTR_DNA-bd_dom"/>
</dbReference>
<keyword evidence="3" id="KW-0238">DNA-binding</keyword>
<sequence>MKEVVNIKVNLFIDGKQSAEHADLYLKQMTDRYHKLIGELQNSDANLWGYHQDQIVPLDLKSVSKFYSSGQNIWVKMNQHDYEVKKRLYQLVKILPENFIQISRSEIVNFDLVDHLELTNTGMIKLIFKNHDFSYVSRRYVPKIKRRLGI</sequence>
<protein>
    <recommendedName>
        <fullName evidence="5">HTH LytTR-type domain-containing protein</fullName>
    </recommendedName>
</protein>
<reference evidence="6" key="2">
    <citation type="journal article" date="2023" name="PLoS ONE">
        <title>Philodulcilactobacillus myokoensis gen. nov., sp. nov., a fructophilic, acidophilic, and agar-phobic lactic acid bacterium isolated from fermented vegetable extracts.</title>
        <authorList>
            <person name="Kouya T."/>
            <person name="Ishiyama Y."/>
            <person name="Ohashi S."/>
            <person name="Kumakubo R."/>
            <person name="Yamazaki T."/>
            <person name="Otaki T."/>
        </authorList>
    </citation>
    <scope>NUCLEOTIDE SEQUENCE</scope>
    <source>
        <strain evidence="6">WR16-4</strain>
    </source>
</reference>
<dbReference type="EMBL" id="BRPL01000002">
    <property type="protein sequence ID" value="GLB46301.1"/>
    <property type="molecule type" value="Genomic_DNA"/>
</dbReference>